<dbReference type="PANTHER" id="PTHR30055:SF234">
    <property type="entry name" value="HTH-TYPE TRANSCRIPTIONAL REGULATOR BETI"/>
    <property type="match status" value="1"/>
</dbReference>
<dbReference type="GO" id="GO:0003700">
    <property type="term" value="F:DNA-binding transcription factor activity"/>
    <property type="evidence" value="ECO:0007669"/>
    <property type="project" value="TreeGrafter"/>
</dbReference>
<evidence type="ECO:0000256" key="2">
    <source>
        <dbReference type="ARBA" id="ARBA00023125"/>
    </source>
</evidence>
<evidence type="ECO:0000313" key="8">
    <source>
        <dbReference type="Proteomes" id="UP000275777"/>
    </source>
</evidence>
<evidence type="ECO:0000256" key="3">
    <source>
        <dbReference type="ARBA" id="ARBA00023163"/>
    </source>
</evidence>
<keyword evidence="3" id="KW-0804">Transcription</keyword>
<dbReference type="InterPro" id="IPR050109">
    <property type="entry name" value="HTH-type_TetR-like_transc_reg"/>
</dbReference>
<feature type="domain" description="HTH tetR-type" evidence="6">
    <location>
        <begin position="27"/>
        <end position="87"/>
    </location>
</feature>
<evidence type="ECO:0000256" key="4">
    <source>
        <dbReference type="PROSITE-ProRule" id="PRU00335"/>
    </source>
</evidence>
<name>A0A3S4HMI5_CHRVL</name>
<dbReference type="Pfam" id="PF00440">
    <property type="entry name" value="TetR_N"/>
    <property type="match status" value="1"/>
</dbReference>
<dbReference type="PROSITE" id="PS50977">
    <property type="entry name" value="HTH_TETR_2"/>
    <property type="match status" value="1"/>
</dbReference>
<dbReference type="EMBL" id="LR134182">
    <property type="protein sequence ID" value="VEB45708.1"/>
    <property type="molecule type" value="Genomic_DNA"/>
</dbReference>
<feature type="DNA-binding region" description="H-T-H motif" evidence="4">
    <location>
        <begin position="50"/>
        <end position="69"/>
    </location>
</feature>
<proteinExistence type="predicted"/>
<evidence type="ECO:0000256" key="1">
    <source>
        <dbReference type="ARBA" id="ARBA00023015"/>
    </source>
</evidence>
<evidence type="ECO:0000313" key="7">
    <source>
        <dbReference type="EMBL" id="VEB45708.1"/>
    </source>
</evidence>
<evidence type="ECO:0000256" key="5">
    <source>
        <dbReference type="SAM" id="MobiDB-lite"/>
    </source>
</evidence>
<keyword evidence="1" id="KW-0805">Transcription regulation</keyword>
<dbReference type="Proteomes" id="UP000275777">
    <property type="component" value="Chromosome"/>
</dbReference>
<dbReference type="AlphaFoldDB" id="A0A3S4HMI5"/>
<protein>
    <submittedName>
        <fullName evidence="7">Fatty acid metabolism regulator protein</fullName>
    </submittedName>
</protein>
<dbReference type="InterPro" id="IPR001647">
    <property type="entry name" value="HTH_TetR"/>
</dbReference>
<sequence>MAENSCLAKPMPDIPQPRKQPRQGRSRHAVAAILEAAARILASDGYAAFNTNRVAELAGVGIGSLYQYFPNKQALLAALHRRHGEETLAALDDALARSAGRSAREQLAAMVAAALDLHRRELGLHRVLEREWPIYDEPPASNPIDAALRARVAGWLAAIGADPARAERLLRMADSLVHGLLLDADPQAEALEDAITDALAGYLALSARQHT</sequence>
<evidence type="ECO:0000259" key="6">
    <source>
        <dbReference type="PROSITE" id="PS50977"/>
    </source>
</evidence>
<keyword evidence="2 4" id="KW-0238">DNA-binding</keyword>
<accession>A0A3S4HMI5</accession>
<reference evidence="7 8" key="1">
    <citation type="submission" date="2018-12" db="EMBL/GenBank/DDBJ databases">
        <authorList>
            <consortium name="Pathogen Informatics"/>
        </authorList>
    </citation>
    <scope>NUCLEOTIDE SEQUENCE [LARGE SCALE GENOMIC DNA]</scope>
    <source>
        <strain evidence="7 8">NCTC9695</strain>
    </source>
</reference>
<dbReference type="PANTHER" id="PTHR30055">
    <property type="entry name" value="HTH-TYPE TRANSCRIPTIONAL REGULATOR RUTR"/>
    <property type="match status" value="1"/>
</dbReference>
<gene>
    <name evidence="7" type="primary">fadR</name>
    <name evidence="7" type="ORF">NCTC9695_06239</name>
</gene>
<dbReference type="InterPro" id="IPR041669">
    <property type="entry name" value="TetR_C_15"/>
</dbReference>
<organism evidence="7 8">
    <name type="scientific">Chromobacterium violaceum</name>
    <dbReference type="NCBI Taxonomy" id="536"/>
    <lineage>
        <taxon>Bacteria</taxon>
        <taxon>Pseudomonadati</taxon>
        <taxon>Pseudomonadota</taxon>
        <taxon>Betaproteobacteria</taxon>
        <taxon>Neisseriales</taxon>
        <taxon>Chromobacteriaceae</taxon>
        <taxon>Chromobacterium</taxon>
    </lineage>
</organism>
<dbReference type="Gene3D" id="1.10.357.10">
    <property type="entry name" value="Tetracycline Repressor, domain 2"/>
    <property type="match status" value="1"/>
</dbReference>
<dbReference type="GO" id="GO:0000976">
    <property type="term" value="F:transcription cis-regulatory region binding"/>
    <property type="evidence" value="ECO:0007669"/>
    <property type="project" value="TreeGrafter"/>
</dbReference>
<dbReference type="InterPro" id="IPR009057">
    <property type="entry name" value="Homeodomain-like_sf"/>
</dbReference>
<dbReference type="Pfam" id="PF17918">
    <property type="entry name" value="TetR_C_15"/>
    <property type="match status" value="1"/>
</dbReference>
<feature type="region of interest" description="Disordered" evidence="5">
    <location>
        <begin position="1"/>
        <end position="26"/>
    </location>
</feature>
<dbReference type="SUPFAM" id="SSF46689">
    <property type="entry name" value="Homeodomain-like"/>
    <property type="match status" value="1"/>
</dbReference>
<dbReference type="PRINTS" id="PR00455">
    <property type="entry name" value="HTHTETR"/>
</dbReference>